<feature type="region of interest" description="Disordered" evidence="1">
    <location>
        <begin position="234"/>
        <end position="255"/>
    </location>
</feature>
<accession>C5B0N9</accession>
<evidence type="ECO:0000313" key="3">
    <source>
        <dbReference type="Proteomes" id="UP000009081"/>
    </source>
</evidence>
<organism evidence="2 3">
    <name type="scientific">Methylorubrum extorquens (strain ATCC 14718 / DSM 1338 / JCM 2805 / NCIMB 9133 / AM1)</name>
    <name type="common">Methylobacterium extorquens</name>
    <dbReference type="NCBI Taxonomy" id="272630"/>
    <lineage>
        <taxon>Bacteria</taxon>
        <taxon>Pseudomonadati</taxon>
        <taxon>Pseudomonadota</taxon>
        <taxon>Alphaproteobacteria</taxon>
        <taxon>Hyphomicrobiales</taxon>
        <taxon>Methylobacteriaceae</taxon>
        <taxon>Methylorubrum</taxon>
    </lineage>
</organism>
<reference evidence="2 3" key="1">
    <citation type="journal article" date="2009" name="PLoS ONE">
        <title>Methylobacterium genome sequences: a reference blueprint to investigate microbial metabolism of C1 compounds from natural and industrial sources.</title>
        <authorList>
            <person name="Vuilleumier S."/>
            <person name="Chistoserdova L."/>
            <person name="Lee M.-C."/>
            <person name="Bringel F."/>
            <person name="Lajus A."/>
            <person name="Zhou Y."/>
            <person name="Gourion B."/>
            <person name="Barbe V."/>
            <person name="Chang J."/>
            <person name="Cruveiller S."/>
            <person name="Dossat C."/>
            <person name="Gillett W."/>
            <person name="Gruffaz C."/>
            <person name="Haugen E."/>
            <person name="Hourcade E."/>
            <person name="Levy R."/>
            <person name="Mangenot S."/>
            <person name="Muller E."/>
            <person name="Nadalig T."/>
            <person name="Pagni M."/>
            <person name="Penny C."/>
            <person name="Peyraud R."/>
            <person name="Robinson D.G."/>
            <person name="Roche D."/>
            <person name="Rouy Z."/>
            <person name="Saenampechek C."/>
            <person name="Salvignol G."/>
            <person name="Vallenet D."/>
            <person name="Wu Z."/>
            <person name="Marx C.J."/>
            <person name="Vorholt J.A."/>
            <person name="Olson M.V."/>
            <person name="Kaul R."/>
            <person name="Weissenbach J."/>
            <person name="Medigue C."/>
            <person name="Lidstrom M.E."/>
        </authorList>
    </citation>
    <scope>NUCLEOTIDE SEQUENCE [LARGE SCALE GENOMIC DNA]</scope>
    <source>
        <strain evidence="3">ATCC 14718 / DSM 1338 / JCM 2805 / NCIMB 9133 / AM1</strain>
    </source>
</reference>
<evidence type="ECO:0000256" key="1">
    <source>
        <dbReference type="SAM" id="MobiDB-lite"/>
    </source>
</evidence>
<dbReference type="HOGENOM" id="CLU_1089079_0_0_5"/>
<name>C5B0N9_METEA</name>
<dbReference type="STRING" id="272630.MexAM1_META1p3943"/>
<keyword evidence="3" id="KW-1185">Reference proteome</keyword>
<dbReference type="Proteomes" id="UP000009081">
    <property type="component" value="Chromosome"/>
</dbReference>
<sequence>MEGAEMKLDIKRNALWSAWPEDDCDSDPRIDPMAQKITEWFVGRWPRGAEEPECRILIGEGRSAEIIARRIAEKLTSVLNTDAIPDSLITSSVGEKDGWVLVPVNLTDRMLEDCGQFLPPTSTLSYCYDCFREAWAAALAARPEAPSDAGWSREDLEAFVAREWPEGRSAGAAARELVRALGVRGLAPTLQRLLTDLLGQINFASTDRAQILADFANAAPEAARMAKIDSFERWNPRVFDPTPPSDPAPSGQAEG</sequence>
<dbReference type="KEGG" id="mea:Mex_1p3943"/>
<protein>
    <submittedName>
        <fullName evidence="2">Uncharacterized protein</fullName>
    </submittedName>
</protein>
<dbReference type="AlphaFoldDB" id="C5B0N9"/>
<gene>
    <name evidence="2" type="ordered locus">MexAM1_META1p3943</name>
</gene>
<evidence type="ECO:0000313" key="2">
    <source>
        <dbReference type="EMBL" id="ACS41626.1"/>
    </source>
</evidence>
<proteinExistence type="predicted"/>
<dbReference type="EMBL" id="CP001510">
    <property type="protein sequence ID" value="ACS41626.1"/>
    <property type="molecule type" value="Genomic_DNA"/>
</dbReference>